<dbReference type="PANTHER" id="PTHR30034">
    <property type="entry name" value="FLAGELLAR MOTOR SWITCH PROTEIN FLIM"/>
    <property type="match status" value="1"/>
</dbReference>
<evidence type="ECO:0000256" key="6">
    <source>
        <dbReference type="ARBA" id="ARBA00022500"/>
    </source>
</evidence>
<evidence type="ECO:0000256" key="5">
    <source>
        <dbReference type="ARBA" id="ARBA00022475"/>
    </source>
</evidence>
<feature type="region of interest" description="Disordered" evidence="11">
    <location>
        <begin position="1"/>
        <end position="28"/>
    </location>
</feature>
<organism evidence="13 14">
    <name type="scientific">Falsigemmobacter faecalis</name>
    <dbReference type="NCBI Taxonomy" id="2488730"/>
    <lineage>
        <taxon>Bacteria</taxon>
        <taxon>Pseudomonadati</taxon>
        <taxon>Pseudomonadota</taxon>
        <taxon>Alphaproteobacteria</taxon>
        <taxon>Rhodobacterales</taxon>
        <taxon>Paracoccaceae</taxon>
        <taxon>Falsigemmobacter</taxon>
    </lineage>
</organism>
<dbReference type="GO" id="GO:0050918">
    <property type="term" value="P:positive chemotaxis"/>
    <property type="evidence" value="ECO:0007669"/>
    <property type="project" value="TreeGrafter"/>
</dbReference>
<dbReference type="AlphaFoldDB" id="A0A3P3D683"/>
<feature type="compositionally biased region" description="Basic and acidic residues" evidence="11">
    <location>
        <begin position="1"/>
        <end position="17"/>
    </location>
</feature>
<reference evidence="13 14" key="1">
    <citation type="submission" date="2018-11" db="EMBL/GenBank/DDBJ databases">
        <title>Gemmobacter sp. nov., YIM 102744-1 draft genome.</title>
        <authorList>
            <person name="Li G."/>
            <person name="Jiang Y."/>
        </authorList>
    </citation>
    <scope>NUCLEOTIDE SEQUENCE [LARGE SCALE GENOMIC DNA]</scope>
    <source>
        <strain evidence="13 14">YIM 102744-1</strain>
    </source>
</reference>
<evidence type="ECO:0000256" key="3">
    <source>
        <dbReference type="ARBA" id="ARBA00011049"/>
    </source>
</evidence>
<keyword evidence="7" id="KW-0283">Flagellar rotation</keyword>
<evidence type="ECO:0000256" key="11">
    <source>
        <dbReference type="SAM" id="MobiDB-lite"/>
    </source>
</evidence>
<feature type="domain" description="Flagellar motor switch protein FliN-like C-terminal" evidence="12">
    <location>
        <begin position="246"/>
        <end position="314"/>
    </location>
</feature>
<dbReference type="CDD" id="cd17908">
    <property type="entry name" value="FliM"/>
    <property type="match status" value="1"/>
</dbReference>
<name>A0A3P3D683_9RHOB</name>
<comment type="subcellular location">
    <subcellularLocation>
        <location evidence="1">Bacterial flagellum basal body</location>
    </subcellularLocation>
    <subcellularLocation>
        <location evidence="2">Cell membrane</location>
        <topology evidence="2">Peripheral membrane protein</topology>
    </subcellularLocation>
</comment>
<evidence type="ECO:0000313" key="13">
    <source>
        <dbReference type="EMBL" id="RRH69877.1"/>
    </source>
</evidence>
<protein>
    <recommendedName>
        <fullName evidence="4">Flagellar motor switch protein FliM</fullName>
    </recommendedName>
</protein>
<keyword evidence="5" id="KW-1003">Cell membrane</keyword>
<sequence>MTDEIRLDTPEPQRADDSGFEPMGLSPPRPLEEEIIARASANHEPLPMLDVICARIAAGFSPMLKSQNGFLSETDARAPHYDSWGHALAGLHRDSCAVIGQSTWGGPVLFALDPQFLHAVMAVMLGGAPGRDAPPQRAPTVLEKAFAARLLGQAAQEAEQHFSRITEVGFRLEPIESPVQIASLLAGSAQVAVFEMQVTLGSVTGLLTILLPLDTLEPARAHLGKMFLGERLGGDASWRDHFAGQIGTATLQIEAELHRLPLPLAEVLSWKPGVTLDLGITLGTEATLRCSDRAILHGVTGRRKNGRVAVKITREAGEPAPRGDDDDLLGD</sequence>
<proteinExistence type="inferred from homology"/>
<dbReference type="GO" id="GO:0003774">
    <property type="term" value="F:cytoskeletal motor activity"/>
    <property type="evidence" value="ECO:0007669"/>
    <property type="project" value="InterPro"/>
</dbReference>
<dbReference type="InterPro" id="IPR001689">
    <property type="entry name" value="Flag_FliM"/>
</dbReference>
<dbReference type="Pfam" id="PF02154">
    <property type="entry name" value="FliM"/>
    <property type="match status" value="1"/>
</dbReference>
<accession>A0A3P3D683</accession>
<dbReference type="GO" id="GO:0009425">
    <property type="term" value="C:bacterial-type flagellum basal body"/>
    <property type="evidence" value="ECO:0007669"/>
    <property type="project" value="UniProtKB-SubCell"/>
</dbReference>
<dbReference type="Pfam" id="PF01052">
    <property type="entry name" value="FliMN_C"/>
    <property type="match status" value="1"/>
</dbReference>
<keyword evidence="8" id="KW-0472">Membrane</keyword>
<dbReference type="OrthoDB" id="9806941at2"/>
<evidence type="ECO:0000256" key="1">
    <source>
        <dbReference type="ARBA" id="ARBA00004117"/>
    </source>
</evidence>
<dbReference type="InterPro" id="IPR036429">
    <property type="entry name" value="SpoA-like_sf"/>
</dbReference>
<evidence type="ECO:0000256" key="10">
    <source>
        <dbReference type="ARBA" id="ARBA00025044"/>
    </source>
</evidence>
<dbReference type="Proteomes" id="UP000282125">
    <property type="component" value="Unassembled WGS sequence"/>
</dbReference>
<keyword evidence="6" id="KW-0145">Chemotaxis</keyword>
<evidence type="ECO:0000256" key="7">
    <source>
        <dbReference type="ARBA" id="ARBA00022779"/>
    </source>
</evidence>
<evidence type="ECO:0000256" key="4">
    <source>
        <dbReference type="ARBA" id="ARBA00021898"/>
    </source>
</evidence>
<dbReference type="PANTHER" id="PTHR30034:SF6">
    <property type="entry name" value="YOP PROTEINS TRANSLOCATION PROTEIN Q"/>
    <property type="match status" value="1"/>
</dbReference>
<evidence type="ECO:0000256" key="2">
    <source>
        <dbReference type="ARBA" id="ARBA00004202"/>
    </source>
</evidence>
<dbReference type="Gene3D" id="3.40.1550.10">
    <property type="entry name" value="CheC-like"/>
    <property type="match status" value="1"/>
</dbReference>
<evidence type="ECO:0000313" key="14">
    <source>
        <dbReference type="Proteomes" id="UP000282125"/>
    </source>
</evidence>
<comment type="caution">
    <text evidence="13">The sequence shown here is derived from an EMBL/GenBank/DDBJ whole genome shotgun (WGS) entry which is preliminary data.</text>
</comment>
<dbReference type="Gene3D" id="2.30.330.10">
    <property type="entry name" value="SpoA-like"/>
    <property type="match status" value="1"/>
</dbReference>
<evidence type="ECO:0000259" key="12">
    <source>
        <dbReference type="Pfam" id="PF01052"/>
    </source>
</evidence>
<dbReference type="RefSeq" id="WP_124966541.1">
    <property type="nucleotide sequence ID" value="NZ_RRAZ01000040.1"/>
</dbReference>
<comment type="similarity">
    <text evidence="3">Belongs to the FliM family.</text>
</comment>
<gene>
    <name evidence="13" type="ORF">EG244_17905</name>
</gene>
<dbReference type="InterPro" id="IPR028976">
    <property type="entry name" value="CheC-like_sf"/>
</dbReference>
<comment type="function">
    <text evidence="10">FliM is one of three proteins (FliG, FliN, FliM) that forms the rotor-mounted switch complex (C ring), located at the base of the basal body. This complex interacts with the CheY and CheZ chemotaxis proteins, in addition to contacting components of the motor that determine the direction of flagellar rotation.</text>
</comment>
<dbReference type="EMBL" id="RRAZ01000040">
    <property type="protein sequence ID" value="RRH69877.1"/>
    <property type="molecule type" value="Genomic_DNA"/>
</dbReference>
<evidence type="ECO:0000256" key="8">
    <source>
        <dbReference type="ARBA" id="ARBA00023136"/>
    </source>
</evidence>
<keyword evidence="14" id="KW-1185">Reference proteome</keyword>
<dbReference type="GO" id="GO:0005886">
    <property type="term" value="C:plasma membrane"/>
    <property type="evidence" value="ECO:0007669"/>
    <property type="project" value="UniProtKB-SubCell"/>
</dbReference>
<dbReference type="InterPro" id="IPR001543">
    <property type="entry name" value="FliN-like_C"/>
</dbReference>
<keyword evidence="9" id="KW-0975">Bacterial flagellum</keyword>
<dbReference type="GO" id="GO:0071978">
    <property type="term" value="P:bacterial-type flagellum-dependent swarming motility"/>
    <property type="evidence" value="ECO:0007669"/>
    <property type="project" value="TreeGrafter"/>
</dbReference>
<dbReference type="SUPFAM" id="SSF101801">
    <property type="entry name" value="Surface presentation of antigens (SPOA)"/>
    <property type="match status" value="1"/>
</dbReference>
<evidence type="ECO:0000256" key="9">
    <source>
        <dbReference type="ARBA" id="ARBA00023143"/>
    </source>
</evidence>